<feature type="non-terminal residue" evidence="1">
    <location>
        <position position="131"/>
    </location>
</feature>
<proteinExistence type="predicted"/>
<dbReference type="AlphaFoldDB" id="A0A2K3L7S4"/>
<dbReference type="Proteomes" id="UP000236291">
    <property type="component" value="Unassembled WGS sequence"/>
</dbReference>
<evidence type="ECO:0000313" key="1">
    <source>
        <dbReference type="EMBL" id="PNX74590.1"/>
    </source>
</evidence>
<evidence type="ECO:0000313" key="2">
    <source>
        <dbReference type="Proteomes" id="UP000236291"/>
    </source>
</evidence>
<comment type="caution">
    <text evidence="1">The sequence shown here is derived from an EMBL/GenBank/DDBJ whole genome shotgun (WGS) entry which is preliminary data.</text>
</comment>
<gene>
    <name evidence="1" type="ORF">L195_g030515</name>
</gene>
<reference evidence="1 2" key="2">
    <citation type="journal article" date="2017" name="Front. Plant Sci.">
        <title>Gene Classification and Mining of Molecular Markers Useful in Red Clover (Trifolium pratense) Breeding.</title>
        <authorList>
            <person name="Istvanek J."/>
            <person name="Dluhosova J."/>
            <person name="Dluhos P."/>
            <person name="Patkova L."/>
            <person name="Nedelnik J."/>
            <person name="Repkova J."/>
        </authorList>
    </citation>
    <scope>NUCLEOTIDE SEQUENCE [LARGE SCALE GENOMIC DNA]</scope>
    <source>
        <strain evidence="2">cv. Tatra</strain>
        <tissue evidence="1">Young leaves</tissue>
    </source>
</reference>
<accession>A0A2K3L7S4</accession>
<reference evidence="1 2" key="1">
    <citation type="journal article" date="2014" name="Am. J. Bot.">
        <title>Genome assembly and annotation for red clover (Trifolium pratense; Fabaceae).</title>
        <authorList>
            <person name="Istvanek J."/>
            <person name="Jaros M."/>
            <person name="Krenek A."/>
            <person name="Repkova J."/>
        </authorList>
    </citation>
    <scope>NUCLEOTIDE SEQUENCE [LARGE SCALE GENOMIC DNA]</scope>
    <source>
        <strain evidence="2">cv. Tatra</strain>
        <tissue evidence="1">Young leaves</tissue>
    </source>
</reference>
<organism evidence="1 2">
    <name type="scientific">Trifolium pratense</name>
    <name type="common">Red clover</name>
    <dbReference type="NCBI Taxonomy" id="57577"/>
    <lineage>
        <taxon>Eukaryota</taxon>
        <taxon>Viridiplantae</taxon>
        <taxon>Streptophyta</taxon>
        <taxon>Embryophyta</taxon>
        <taxon>Tracheophyta</taxon>
        <taxon>Spermatophyta</taxon>
        <taxon>Magnoliopsida</taxon>
        <taxon>eudicotyledons</taxon>
        <taxon>Gunneridae</taxon>
        <taxon>Pentapetalae</taxon>
        <taxon>rosids</taxon>
        <taxon>fabids</taxon>
        <taxon>Fabales</taxon>
        <taxon>Fabaceae</taxon>
        <taxon>Papilionoideae</taxon>
        <taxon>50 kb inversion clade</taxon>
        <taxon>NPAAA clade</taxon>
        <taxon>Hologalegina</taxon>
        <taxon>IRL clade</taxon>
        <taxon>Trifolieae</taxon>
        <taxon>Trifolium</taxon>
    </lineage>
</organism>
<dbReference type="EMBL" id="ASHM01027744">
    <property type="protein sequence ID" value="PNX74590.1"/>
    <property type="molecule type" value="Genomic_DNA"/>
</dbReference>
<sequence>MQNSILPSASLRRQQQLVRSLSSRNSHSSSSKSAACSSKLANGVTGMASRNPPHLCATGKQAVASISSAGDILCCSSINSSDIRNCNKVFLKNYEKEVASKVWRGALELGVEMTSEMGKDSLEGTVRGGTE</sequence>
<name>A0A2K3L7S4_TRIPR</name>
<protein>
    <submittedName>
        <fullName evidence="1">Uncharacterized protein</fullName>
    </submittedName>
</protein>